<proteinExistence type="predicted"/>
<keyword evidence="2" id="KW-1185">Reference proteome</keyword>
<dbReference type="AlphaFoldDB" id="A0AAV3YG74"/>
<name>A0AAV3YG74_9GAST</name>
<reference evidence="1 2" key="1">
    <citation type="journal article" date="2021" name="Elife">
        <title>Chloroplast acquisition without the gene transfer in kleptoplastic sea slugs, Plakobranchus ocellatus.</title>
        <authorList>
            <person name="Maeda T."/>
            <person name="Takahashi S."/>
            <person name="Yoshida T."/>
            <person name="Shimamura S."/>
            <person name="Takaki Y."/>
            <person name="Nagai Y."/>
            <person name="Toyoda A."/>
            <person name="Suzuki Y."/>
            <person name="Arimoto A."/>
            <person name="Ishii H."/>
            <person name="Satoh N."/>
            <person name="Nishiyama T."/>
            <person name="Hasebe M."/>
            <person name="Maruyama T."/>
            <person name="Minagawa J."/>
            <person name="Obokata J."/>
            <person name="Shigenobu S."/>
        </authorList>
    </citation>
    <scope>NUCLEOTIDE SEQUENCE [LARGE SCALE GENOMIC DNA]</scope>
</reference>
<gene>
    <name evidence="1" type="ORF">PoB_000801800</name>
</gene>
<evidence type="ECO:0000313" key="2">
    <source>
        <dbReference type="Proteomes" id="UP000735302"/>
    </source>
</evidence>
<protein>
    <submittedName>
        <fullName evidence="1">Uncharacterized protein</fullName>
    </submittedName>
</protein>
<accession>A0AAV3YG74</accession>
<dbReference type="Proteomes" id="UP000735302">
    <property type="component" value="Unassembled WGS sequence"/>
</dbReference>
<organism evidence="1 2">
    <name type="scientific">Plakobranchus ocellatus</name>
    <dbReference type="NCBI Taxonomy" id="259542"/>
    <lineage>
        <taxon>Eukaryota</taxon>
        <taxon>Metazoa</taxon>
        <taxon>Spiralia</taxon>
        <taxon>Lophotrochozoa</taxon>
        <taxon>Mollusca</taxon>
        <taxon>Gastropoda</taxon>
        <taxon>Heterobranchia</taxon>
        <taxon>Euthyneura</taxon>
        <taxon>Panpulmonata</taxon>
        <taxon>Sacoglossa</taxon>
        <taxon>Placobranchoidea</taxon>
        <taxon>Plakobranchidae</taxon>
        <taxon>Plakobranchus</taxon>
    </lineage>
</organism>
<comment type="caution">
    <text evidence="1">The sequence shown here is derived from an EMBL/GenBank/DDBJ whole genome shotgun (WGS) entry which is preliminary data.</text>
</comment>
<dbReference type="EMBL" id="BLXT01000945">
    <property type="protein sequence ID" value="GFN81512.1"/>
    <property type="molecule type" value="Genomic_DNA"/>
</dbReference>
<sequence length="202" mass="22084">MSWVAIELRIQNPKITKAPFTAPSHNAKQGIPDETLLDNINQQVIHSANAANGVLRTVENGILSDKLSGLAKKNELSTLQNLDGKIIVPREDQIDGILRQNFQKTIPQRLGLITSTIIGEVISQKTDTVALNSFSNRIPQSVDDVLPEASLTNISRRADSFLSRRPGGTFDGGFKPATGTICRKPPLSQRLNLTSVAYDYPQ</sequence>
<evidence type="ECO:0000313" key="1">
    <source>
        <dbReference type="EMBL" id="GFN81512.1"/>
    </source>
</evidence>